<dbReference type="EMBL" id="JASCZI010121841">
    <property type="protein sequence ID" value="MED6163113.1"/>
    <property type="molecule type" value="Genomic_DNA"/>
</dbReference>
<feature type="region of interest" description="Disordered" evidence="1">
    <location>
        <begin position="20"/>
        <end position="47"/>
    </location>
</feature>
<dbReference type="Proteomes" id="UP001341840">
    <property type="component" value="Unassembled WGS sequence"/>
</dbReference>
<evidence type="ECO:0000313" key="3">
    <source>
        <dbReference type="Proteomes" id="UP001341840"/>
    </source>
</evidence>
<comment type="caution">
    <text evidence="2">The sequence shown here is derived from an EMBL/GenBank/DDBJ whole genome shotgun (WGS) entry which is preliminary data.</text>
</comment>
<gene>
    <name evidence="2" type="ORF">PIB30_076722</name>
</gene>
<evidence type="ECO:0000256" key="1">
    <source>
        <dbReference type="SAM" id="MobiDB-lite"/>
    </source>
</evidence>
<name>A0ABU6UU27_9FABA</name>
<dbReference type="InterPro" id="IPR038765">
    <property type="entry name" value="Papain-like_cys_pep_sf"/>
</dbReference>
<reference evidence="2 3" key="1">
    <citation type="journal article" date="2023" name="Plants (Basel)">
        <title>Bridging the Gap: Combining Genomics and Transcriptomics Approaches to Understand Stylosanthes scabra, an Orphan Legume from the Brazilian Caatinga.</title>
        <authorList>
            <person name="Ferreira-Neto J.R.C."/>
            <person name="da Silva M.D."/>
            <person name="Binneck E."/>
            <person name="de Melo N.F."/>
            <person name="da Silva R.H."/>
            <person name="de Melo A.L.T.M."/>
            <person name="Pandolfi V."/>
            <person name="Bustamante F.O."/>
            <person name="Brasileiro-Vidal A.C."/>
            <person name="Benko-Iseppon A.M."/>
        </authorList>
    </citation>
    <scope>NUCLEOTIDE SEQUENCE [LARGE SCALE GENOMIC DNA]</scope>
    <source>
        <tissue evidence="2">Leaves</tissue>
    </source>
</reference>
<keyword evidence="3" id="KW-1185">Reference proteome</keyword>
<accession>A0ABU6UU27</accession>
<dbReference type="Gene3D" id="3.40.395.10">
    <property type="entry name" value="Adenoviral Proteinase, Chain A"/>
    <property type="match status" value="1"/>
</dbReference>
<evidence type="ECO:0000313" key="2">
    <source>
        <dbReference type="EMBL" id="MED6163113.1"/>
    </source>
</evidence>
<organism evidence="2 3">
    <name type="scientific">Stylosanthes scabra</name>
    <dbReference type="NCBI Taxonomy" id="79078"/>
    <lineage>
        <taxon>Eukaryota</taxon>
        <taxon>Viridiplantae</taxon>
        <taxon>Streptophyta</taxon>
        <taxon>Embryophyta</taxon>
        <taxon>Tracheophyta</taxon>
        <taxon>Spermatophyta</taxon>
        <taxon>Magnoliopsida</taxon>
        <taxon>eudicotyledons</taxon>
        <taxon>Gunneridae</taxon>
        <taxon>Pentapetalae</taxon>
        <taxon>rosids</taxon>
        <taxon>fabids</taxon>
        <taxon>Fabales</taxon>
        <taxon>Fabaceae</taxon>
        <taxon>Papilionoideae</taxon>
        <taxon>50 kb inversion clade</taxon>
        <taxon>dalbergioids sensu lato</taxon>
        <taxon>Dalbergieae</taxon>
        <taxon>Pterocarpus clade</taxon>
        <taxon>Stylosanthes</taxon>
    </lineage>
</organism>
<sequence>MLFSLTVKDIVAEAQQMEKQEREAAPTLNKIGQHAPGPKMTASVASEAEEYEPSKAFDLGLTPEEPENIVTPGVPATVITAYSLVLNNEPIPRFQNKSKVIGHFKEDFIDNKTKKIFAPVLYSDHWWMYVLDKDKKNFFVIDSRPRKNQD</sequence>
<dbReference type="SUPFAM" id="SSF54001">
    <property type="entry name" value="Cysteine proteinases"/>
    <property type="match status" value="1"/>
</dbReference>
<proteinExistence type="predicted"/>
<evidence type="ECO:0008006" key="4">
    <source>
        <dbReference type="Google" id="ProtNLM"/>
    </source>
</evidence>
<protein>
    <recommendedName>
        <fullName evidence="4">Ubiquitin-like protease family profile domain-containing protein</fullName>
    </recommendedName>
</protein>